<organism evidence="4 5">
    <name type="scientific">Streptomyces nondiastaticus</name>
    <dbReference type="NCBI Taxonomy" id="3154512"/>
    <lineage>
        <taxon>Bacteria</taxon>
        <taxon>Bacillati</taxon>
        <taxon>Actinomycetota</taxon>
        <taxon>Actinomycetes</taxon>
        <taxon>Kitasatosporales</taxon>
        <taxon>Streptomycetaceae</taxon>
        <taxon>Streptomyces</taxon>
    </lineage>
</organism>
<dbReference type="Pfam" id="PF00989">
    <property type="entry name" value="PAS"/>
    <property type="match status" value="1"/>
</dbReference>
<dbReference type="InterPro" id="IPR003594">
    <property type="entry name" value="HATPase_dom"/>
</dbReference>
<dbReference type="RefSeq" id="WP_388622642.1">
    <property type="nucleotide sequence ID" value="NZ_JBIAUT010000001.1"/>
</dbReference>
<dbReference type="NCBIfam" id="TIGR00229">
    <property type="entry name" value="sensory_box"/>
    <property type="match status" value="2"/>
</dbReference>
<reference evidence="4 5" key="1">
    <citation type="submission" date="2024-10" db="EMBL/GenBank/DDBJ databases">
        <title>The Natural Products Discovery Center: Release of the First 8490 Sequenced Strains for Exploring Actinobacteria Biosynthetic Diversity.</title>
        <authorList>
            <person name="Kalkreuter E."/>
            <person name="Kautsar S.A."/>
            <person name="Yang D."/>
            <person name="Bader C.D."/>
            <person name="Teijaro C.N."/>
            <person name="Fluegel L."/>
            <person name="Davis C.M."/>
            <person name="Simpson J.R."/>
            <person name="Lauterbach L."/>
            <person name="Steele A.D."/>
            <person name="Gui C."/>
            <person name="Meng S."/>
            <person name="Li G."/>
            <person name="Viehrig K."/>
            <person name="Ye F."/>
            <person name="Su P."/>
            <person name="Kiefer A.F."/>
            <person name="Nichols A."/>
            <person name="Cepeda A.J."/>
            <person name="Yan W."/>
            <person name="Fan B."/>
            <person name="Jiang Y."/>
            <person name="Adhikari A."/>
            <person name="Zheng C.-J."/>
            <person name="Schuster L."/>
            <person name="Cowan T.M."/>
            <person name="Smanski M.J."/>
            <person name="Chevrette M.G."/>
            <person name="De Carvalho L.P.S."/>
            <person name="Shen B."/>
        </authorList>
    </citation>
    <scope>NUCLEOTIDE SEQUENCE [LARGE SCALE GENOMIC DNA]</scope>
    <source>
        <strain evidence="4 5">NPDC001650</strain>
    </source>
</reference>
<dbReference type="SMART" id="SM00091">
    <property type="entry name" value="PAS"/>
    <property type="match status" value="2"/>
</dbReference>
<dbReference type="SMART" id="SM00331">
    <property type="entry name" value="PP2C_SIG"/>
    <property type="match status" value="1"/>
</dbReference>
<evidence type="ECO:0000313" key="5">
    <source>
        <dbReference type="Proteomes" id="UP001602123"/>
    </source>
</evidence>
<dbReference type="InterPro" id="IPR036457">
    <property type="entry name" value="PPM-type-like_dom_sf"/>
</dbReference>
<name>A0ABW6TSG4_9ACTN</name>
<dbReference type="Gene3D" id="3.30.565.10">
    <property type="entry name" value="Histidine kinase-like ATPase, C-terminal domain"/>
    <property type="match status" value="1"/>
</dbReference>
<dbReference type="PANTHER" id="PTHR43156:SF2">
    <property type="entry name" value="STAGE II SPORULATION PROTEIN E"/>
    <property type="match status" value="1"/>
</dbReference>
<dbReference type="InterPro" id="IPR003018">
    <property type="entry name" value="GAF"/>
</dbReference>
<dbReference type="InterPro" id="IPR052016">
    <property type="entry name" value="Bact_Sigma-Reg"/>
</dbReference>
<dbReference type="CDD" id="cd16936">
    <property type="entry name" value="HATPase_RsbW-like"/>
    <property type="match status" value="1"/>
</dbReference>
<dbReference type="PROSITE" id="PS50112">
    <property type="entry name" value="PAS"/>
    <property type="match status" value="1"/>
</dbReference>
<feature type="region of interest" description="Disordered" evidence="2">
    <location>
        <begin position="374"/>
        <end position="406"/>
    </location>
</feature>
<dbReference type="SUPFAM" id="SSF55785">
    <property type="entry name" value="PYP-like sensor domain (PAS domain)"/>
    <property type="match status" value="2"/>
</dbReference>
<dbReference type="Proteomes" id="UP001602123">
    <property type="component" value="Unassembled WGS sequence"/>
</dbReference>
<keyword evidence="1" id="KW-0378">Hydrolase</keyword>
<dbReference type="InterPro" id="IPR036890">
    <property type="entry name" value="HATPase_C_sf"/>
</dbReference>
<dbReference type="InterPro" id="IPR013767">
    <property type="entry name" value="PAS_fold"/>
</dbReference>
<evidence type="ECO:0000256" key="2">
    <source>
        <dbReference type="SAM" id="MobiDB-lite"/>
    </source>
</evidence>
<dbReference type="CDD" id="cd00130">
    <property type="entry name" value="PAS"/>
    <property type="match status" value="2"/>
</dbReference>
<keyword evidence="5" id="KW-1185">Reference proteome</keyword>
<evidence type="ECO:0000313" key="4">
    <source>
        <dbReference type="EMBL" id="MFF4214678.1"/>
    </source>
</evidence>
<comment type="caution">
    <text evidence="4">The sequence shown here is derived from an EMBL/GenBank/DDBJ whole genome shotgun (WGS) entry which is preliminary data.</text>
</comment>
<dbReference type="InterPro" id="IPR000014">
    <property type="entry name" value="PAS"/>
</dbReference>
<proteinExistence type="predicted"/>
<dbReference type="SMART" id="SM00065">
    <property type="entry name" value="GAF"/>
    <property type="match status" value="1"/>
</dbReference>
<dbReference type="SUPFAM" id="SSF55874">
    <property type="entry name" value="ATPase domain of HSP90 chaperone/DNA topoisomerase II/histidine kinase"/>
    <property type="match status" value="1"/>
</dbReference>
<dbReference type="InterPro" id="IPR001932">
    <property type="entry name" value="PPM-type_phosphatase-like_dom"/>
</dbReference>
<dbReference type="Pfam" id="PF07228">
    <property type="entry name" value="SpoIIE"/>
    <property type="match status" value="1"/>
</dbReference>
<dbReference type="SUPFAM" id="SSF81606">
    <property type="entry name" value="PP2C-like"/>
    <property type="match status" value="1"/>
</dbReference>
<protein>
    <submittedName>
        <fullName evidence="4">SpoIIE family protein phosphatase</fullName>
    </submittedName>
</protein>
<dbReference type="PANTHER" id="PTHR43156">
    <property type="entry name" value="STAGE II SPORULATION PROTEIN E-RELATED"/>
    <property type="match status" value="1"/>
</dbReference>
<dbReference type="Pfam" id="PF13581">
    <property type="entry name" value="HATPase_c_2"/>
    <property type="match status" value="1"/>
</dbReference>
<evidence type="ECO:0000259" key="3">
    <source>
        <dbReference type="PROSITE" id="PS50112"/>
    </source>
</evidence>
<dbReference type="InterPro" id="IPR035965">
    <property type="entry name" value="PAS-like_dom_sf"/>
</dbReference>
<dbReference type="Pfam" id="PF08448">
    <property type="entry name" value="PAS_4"/>
    <property type="match status" value="1"/>
</dbReference>
<dbReference type="InterPro" id="IPR029016">
    <property type="entry name" value="GAF-like_dom_sf"/>
</dbReference>
<accession>A0ABW6TSG4</accession>
<dbReference type="Gene3D" id="3.60.40.10">
    <property type="entry name" value="PPM-type phosphatase domain"/>
    <property type="match status" value="1"/>
</dbReference>
<feature type="domain" description="PAS" evidence="3">
    <location>
        <begin position="11"/>
        <end position="46"/>
    </location>
</feature>
<sequence length="841" mass="87681">MHANADRHSPTATVPMAAVDAEGTVTLWSPAARHLLGHAPGEVIGRPAAELLGAPLPGPALRALTRSAPWSGVLTARHRDGGAVRVTVRAHPCPEGDGRVQWVLLGAAPEEEAAAGPHADPDAVLADAALKDAALKEWAYVQSPVATAVYDRDLRLTGANGEMLRLSGRPEEAMLGLQLTEIFPGAPFDEFGRLMAEVLRTGEALRTDTFFRAPGQSRERAWATFFTPLKDGDGRVQGVSIAAIDRTEPHRARERLALVNDAGARIGTTLDVGRTAEELAGVTAGGFADFVSVDLLDSVLHSGDPAGAAPGGGQPDGAVLRRAAAGGHDGLSAGPPGMFSYAPQSPPARALASGRASVHRADAPAIAAWWHDTGGAPPGGEVTGGAQAHRDTPGGPERSGEPGPGGAHSVLVVPLRARGTTLGVALFVRHPGTEPFDADDLLLAEEITARAGVCVDNARRYAAERSVALTLQRSLLPGRLPEQTAVEVTSRYLPAGAQAGVGGDWFDVIPLSGARVALVVGDVVGHGLQASAVMGRLRAAVRTLADLDLPPDELLTHLDDLVVQLAQDEAAEGAPGTVRETGATCLYVVYDPVSRSCVLARAGHPAPVLVTPGGAARFLDIPGGPPLGLGGLPFESAELRLPEGSLLALYTDGLVEGHDHDIGAGLDGLRTALSGPAAPLEQTCDAVLDALLPRRPERPTDDIALLLARTRALDASQVRSWDLPAERSTVADARKYASEQLAAWGLEELGFTTELVVSELVTNAVRHAYAPIRLRLIRERSSLICEVSDASSTSPRMRRARVTDEGGRGLLLVAQLTERWGTRFTADGKTIWAAQPLAAAG</sequence>
<dbReference type="EMBL" id="JBIAUT010000001">
    <property type="protein sequence ID" value="MFF4214678.1"/>
    <property type="molecule type" value="Genomic_DNA"/>
</dbReference>
<evidence type="ECO:0000256" key="1">
    <source>
        <dbReference type="ARBA" id="ARBA00022801"/>
    </source>
</evidence>
<dbReference type="Gene3D" id="3.30.450.40">
    <property type="match status" value="1"/>
</dbReference>
<dbReference type="Gene3D" id="3.30.450.20">
    <property type="entry name" value="PAS domain"/>
    <property type="match status" value="2"/>
</dbReference>
<dbReference type="InterPro" id="IPR013656">
    <property type="entry name" value="PAS_4"/>
</dbReference>
<gene>
    <name evidence="4" type="ORF">ACFYZM_00140</name>
</gene>
<dbReference type="SUPFAM" id="SSF55781">
    <property type="entry name" value="GAF domain-like"/>
    <property type="match status" value="1"/>
</dbReference>